<comment type="caution">
    <text evidence="1">The sequence shown here is derived from an EMBL/GenBank/DDBJ whole genome shotgun (WGS) entry which is preliminary data.</text>
</comment>
<evidence type="ECO:0000313" key="1">
    <source>
        <dbReference type="EMBL" id="GBN30590.1"/>
    </source>
</evidence>
<evidence type="ECO:0000313" key="2">
    <source>
        <dbReference type="Proteomes" id="UP000499080"/>
    </source>
</evidence>
<protein>
    <submittedName>
        <fullName evidence="1">Uncharacterized protein</fullName>
    </submittedName>
</protein>
<sequence length="19" mass="2397">MEMFLTFHFECLNCITNFR</sequence>
<dbReference type="Proteomes" id="UP000499080">
    <property type="component" value="Unassembled WGS sequence"/>
</dbReference>
<dbReference type="AlphaFoldDB" id="A0A4Y2MW60"/>
<feature type="non-terminal residue" evidence="1">
    <location>
        <position position="19"/>
    </location>
</feature>
<proteinExistence type="predicted"/>
<accession>A0A4Y2MW60</accession>
<keyword evidence="2" id="KW-1185">Reference proteome</keyword>
<name>A0A4Y2MW60_ARAVE</name>
<gene>
    <name evidence="1" type="ORF">AVEN_95037_1</name>
</gene>
<organism evidence="1 2">
    <name type="scientific">Araneus ventricosus</name>
    <name type="common">Orbweaver spider</name>
    <name type="synonym">Epeira ventricosa</name>
    <dbReference type="NCBI Taxonomy" id="182803"/>
    <lineage>
        <taxon>Eukaryota</taxon>
        <taxon>Metazoa</taxon>
        <taxon>Ecdysozoa</taxon>
        <taxon>Arthropoda</taxon>
        <taxon>Chelicerata</taxon>
        <taxon>Arachnida</taxon>
        <taxon>Araneae</taxon>
        <taxon>Araneomorphae</taxon>
        <taxon>Entelegynae</taxon>
        <taxon>Araneoidea</taxon>
        <taxon>Araneidae</taxon>
        <taxon>Araneus</taxon>
    </lineage>
</organism>
<reference evidence="1 2" key="1">
    <citation type="journal article" date="2019" name="Sci. Rep.">
        <title>Orb-weaving spider Araneus ventricosus genome elucidates the spidroin gene catalogue.</title>
        <authorList>
            <person name="Kono N."/>
            <person name="Nakamura H."/>
            <person name="Ohtoshi R."/>
            <person name="Moran D.A.P."/>
            <person name="Shinohara A."/>
            <person name="Yoshida Y."/>
            <person name="Fujiwara M."/>
            <person name="Mori M."/>
            <person name="Tomita M."/>
            <person name="Arakawa K."/>
        </authorList>
    </citation>
    <scope>NUCLEOTIDE SEQUENCE [LARGE SCALE GENOMIC DNA]</scope>
</reference>
<dbReference type="EMBL" id="BGPR01007945">
    <property type="protein sequence ID" value="GBN30590.1"/>
    <property type="molecule type" value="Genomic_DNA"/>
</dbReference>